<dbReference type="InterPro" id="IPR020904">
    <property type="entry name" value="Sc_DH/Rdtase_CS"/>
</dbReference>
<proteinExistence type="inferred from homology"/>
<organism evidence="3 4">
    <name type="scientific">Ilumatobacter coccineus (strain NBRC 103263 / KCTC 29153 / YM16-304)</name>
    <dbReference type="NCBI Taxonomy" id="1313172"/>
    <lineage>
        <taxon>Bacteria</taxon>
        <taxon>Bacillati</taxon>
        <taxon>Actinomycetota</taxon>
        <taxon>Acidimicrobiia</taxon>
        <taxon>Acidimicrobiales</taxon>
        <taxon>Ilumatobacteraceae</taxon>
        <taxon>Ilumatobacter</taxon>
    </lineage>
</organism>
<evidence type="ECO:0000256" key="1">
    <source>
        <dbReference type="ARBA" id="ARBA00006484"/>
    </source>
</evidence>
<dbReference type="AlphaFoldDB" id="A0A6C7E8B9"/>
<dbReference type="CDD" id="cd05233">
    <property type="entry name" value="SDR_c"/>
    <property type="match status" value="1"/>
</dbReference>
<name>A0A6C7E8B9_ILUCY</name>
<comment type="similarity">
    <text evidence="1">Belongs to the short-chain dehydrogenases/reductases (SDR) family.</text>
</comment>
<evidence type="ECO:0000313" key="4">
    <source>
        <dbReference type="Proteomes" id="UP000011863"/>
    </source>
</evidence>
<dbReference type="PROSITE" id="PS00061">
    <property type="entry name" value="ADH_SHORT"/>
    <property type="match status" value="1"/>
</dbReference>
<dbReference type="Gene3D" id="3.40.50.720">
    <property type="entry name" value="NAD(P)-binding Rossmann-like Domain"/>
    <property type="match status" value="1"/>
</dbReference>
<keyword evidence="2" id="KW-0560">Oxidoreductase</keyword>
<dbReference type="KEGG" id="aym:YM304_05240"/>
<dbReference type="Proteomes" id="UP000011863">
    <property type="component" value="Chromosome"/>
</dbReference>
<dbReference type="InterPro" id="IPR002347">
    <property type="entry name" value="SDR_fam"/>
</dbReference>
<dbReference type="PANTHER" id="PTHR24321:SF8">
    <property type="entry name" value="ESTRADIOL 17-BETA-DEHYDROGENASE 8-RELATED"/>
    <property type="match status" value="1"/>
</dbReference>
<accession>A0A6C7E8B9</accession>
<evidence type="ECO:0000313" key="3">
    <source>
        <dbReference type="EMBL" id="BAN00838.1"/>
    </source>
</evidence>
<dbReference type="PRINTS" id="PR00081">
    <property type="entry name" value="GDHRDH"/>
</dbReference>
<dbReference type="EMBL" id="AP012057">
    <property type="protein sequence ID" value="BAN00838.1"/>
    <property type="molecule type" value="Genomic_DNA"/>
</dbReference>
<dbReference type="PANTHER" id="PTHR24321">
    <property type="entry name" value="DEHYDROGENASES, SHORT CHAIN"/>
    <property type="match status" value="1"/>
</dbReference>
<sequence>MRRLDGKVLLMTGAGGSIGSAAARRCAEQGANLVLTDIREDALEQSAHDARAAGAEVLSLISDTRSEEACDDAVAQAVEKFGRIDMVWANAGEAWVSESLEQDKDFWTRCLELELIGQWLPIRAALPTMVEQQSGSVLVSSSMTANTAYRHIAAYSAAKGGLQSLMKTLMVEFGDDNIRFNSLAIGSTEGRHIVASNAMRAGISFEEAERVVDLTKVTRDFIFPLGRMGTPDDIAPAVEFFASDDSAWVTGTTFFVDGGLTSAGMAGLHRFDANQWGTFKRTMLDD</sequence>
<dbReference type="SUPFAM" id="SSF51735">
    <property type="entry name" value="NAD(P)-binding Rossmann-fold domains"/>
    <property type="match status" value="1"/>
</dbReference>
<evidence type="ECO:0000256" key="2">
    <source>
        <dbReference type="ARBA" id="ARBA00023002"/>
    </source>
</evidence>
<keyword evidence="4" id="KW-1185">Reference proteome</keyword>
<dbReference type="GO" id="GO:0016491">
    <property type="term" value="F:oxidoreductase activity"/>
    <property type="evidence" value="ECO:0007669"/>
    <property type="project" value="UniProtKB-KW"/>
</dbReference>
<dbReference type="Pfam" id="PF13561">
    <property type="entry name" value="adh_short_C2"/>
    <property type="match status" value="1"/>
</dbReference>
<dbReference type="InterPro" id="IPR036291">
    <property type="entry name" value="NAD(P)-bd_dom_sf"/>
</dbReference>
<gene>
    <name evidence="3" type="ORF">YM304_05240</name>
</gene>
<reference evidence="3 4" key="1">
    <citation type="journal article" date="2013" name="Int. J. Syst. Evol. Microbiol.">
        <title>Ilumatobacter nonamiense sp. nov. and Ilumatobacter coccineum sp. nov., isolated from seashore sand.</title>
        <authorList>
            <person name="Matsumoto A."/>
            <person name="Kasai H."/>
            <person name="Matsuo Y."/>
            <person name="Shizuri Y."/>
            <person name="Ichikawa N."/>
            <person name="Fujita N."/>
            <person name="Omura S."/>
            <person name="Takahashi Y."/>
        </authorList>
    </citation>
    <scope>NUCLEOTIDE SEQUENCE [LARGE SCALE GENOMIC DNA]</scope>
    <source>
        <strain evidence="4">NBRC 103263 / KCTC 29153 / YM16-304</strain>
    </source>
</reference>
<protein>
    <submittedName>
        <fullName evidence="3">Putative oxidoreductase</fullName>
    </submittedName>
</protein>
<dbReference type="OrthoDB" id="517007at2"/>
<dbReference type="FunFam" id="3.40.50.720:FF:000084">
    <property type="entry name" value="Short-chain dehydrogenase reductase"/>
    <property type="match status" value="1"/>
</dbReference>